<proteinExistence type="predicted"/>
<dbReference type="OrthoDB" id="3230070at2759"/>
<dbReference type="EMBL" id="JABCKI010006319">
    <property type="protein sequence ID" value="KAG5634661.1"/>
    <property type="molecule type" value="Genomic_DNA"/>
</dbReference>
<dbReference type="AlphaFoldDB" id="A0A9P7K1S1"/>
<reference evidence="2" key="2">
    <citation type="submission" date="2021-10" db="EMBL/GenBank/DDBJ databases">
        <title>Phylogenomics reveals ancestral predisposition of the termite-cultivated fungus Termitomyces towards a domesticated lifestyle.</title>
        <authorList>
            <person name="Auxier B."/>
            <person name="Grum-Grzhimaylo A."/>
            <person name="Cardenas M.E."/>
            <person name="Lodge J.D."/>
            <person name="Laessoe T."/>
            <person name="Pedersen O."/>
            <person name="Smith M.E."/>
            <person name="Kuyper T.W."/>
            <person name="Franco-Molano E.A."/>
            <person name="Baroni T.J."/>
            <person name="Aanen D.K."/>
        </authorList>
    </citation>
    <scope>NUCLEOTIDE SEQUENCE</scope>
    <source>
        <strain evidence="2">D49</strain>
    </source>
</reference>
<comment type="caution">
    <text evidence="2">The sequence shown here is derived from an EMBL/GenBank/DDBJ whole genome shotgun (WGS) entry which is preliminary data.</text>
</comment>
<name>A0A9P7K1S1_9AGAR</name>
<evidence type="ECO:0000313" key="3">
    <source>
        <dbReference type="Proteomes" id="UP000717328"/>
    </source>
</evidence>
<gene>
    <name evidence="2" type="ORF">H0H81_001235</name>
</gene>
<accession>A0A9P7K1S1</accession>
<protein>
    <submittedName>
        <fullName evidence="2">Uncharacterized protein</fullName>
    </submittedName>
</protein>
<feature type="compositionally biased region" description="Pro residues" evidence="1">
    <location>
        <begin position="111"/>
        <end position="120"/>
    </location>
</feature>
<sequence>MARIAYHSNTTTTLGYDREVADKVALPSTTTQLDGNLYALADAMQFLSMSAPNLTNLDWVVITTHEPRALNLIIDMGGRATLDTSQAISPTVPAVPQDLQQPPLRHRHPPSQRPPSPPHSLPYTHSLDSITTTHELERLQKWQLLYNNSHVSRLVRATIPTVSLKLHPFWQLLCLAWKHQDNPDRELGMAWEEEQCHLSKLAGDRVTTA</sequence>
<keyword evidence="3" id="KW-1185">Reference proteome</keyword>
<evidence type="ECO:0000313" key="2">
    <source>
        <dbReference type="EMBL" id="KAG5634661.1"/>
    </source>
</evidence>
<evidence type="ECO:0000256" key="1">
    <source>
        <dbReference type="SAM" id="MobiDB-lite"/>
    </source>
</evidence>
<feature type="region of interest" description="Disordered" evidence="1">
    <location>
        <begin position="91"/>
        <end position="126"/>
    </location>
</feature>
<organism evidence="2 3">
    <name type="scientific">Sphagnurus paluster</name>
    <dbReference type="NCBI Taxonomy" id="117069"/>
    <lineage>
        <taxon>Eukaryota</taxon>
        <taxon>Fungi</taxon>
        <taxon>Dikarya</taxon>
        <taxon>Basidiomycota</taxon>
        <taxon>Agaricomycotina</taxon>
        <taxon>Agaricomycetes</taxon>
        <taxon>Agaricomycetidae</taxon>
        <taxon>Agaricales</taxon>
        <taxon>Tricholomatineae</taxon>
        <taxon>Lyophyllaceae</taxon>
        <taxon>Sphagnurus</taxon>
    </lineage>
</organism>
<reference evidence="2" key="1">
    <citation type="submission" date="2021-02" db="EMBL/GenBank/DDBJ databases">
        <authorList>
            <person name="Nieuwenhuis M."/>
            <person name="Van De Peppel L.J.J."/>
        </authorList>
    </citation>
    <scope>NUCLEOTIDE SEQUENCE</scope>
    <source>
        <strain evidence="2">D49</strain>
    </source>
</reference>
<dbReference type="Proteomes" id="UP000717328">
    <property type="component" value="Unassembled WGS sequence"/>
</dbReference>